<dbReference type="EMBL" id="UGTB01000004">
    <property type="protein sequence ID" value="SUB60620.1"/>
    <property type="molecule type" value="Genomic_DNA"/>
</dbReference>
<evidence type="ECO:0000313" key="4">
    <source>
        <dbReference type="Proteomes" id="UP000070326"/>
    </source>
</evidence>
<protein>
    <submittedName>
        <fullName evidence="3">Bifunctional protein GlmU</fullName>
    </submittedName>
    <submittedName>
        <fullName evidence="2">Transcriptional regulator, LysR family</fullName>
    </submittedName>
</protein>
<dbReference type="Pfam" id="PF12804">
    <property type="entry name" value="NTP_transf_3"/>
    <property type="match status" value="1"/>
</dbReference>
<proteinExistence type="predicted"/>
<dbReference type="RefSeq" id="WP_002845002.1">
    <property type="nucleotide sequence ID" value="NZ_CAXUJS010000019.1"/>
</dbReference>
<dbReference type="Gene3D" id="1.10.10.10">
    <property type="entry name" value="Winged helix-like DNA-binding domain superfamily/Winged helix DNA-binding domain"/>
    <property type="match status" value="1"/>
</dbReference>
<dbReference type="SUPFAM" id="SSF46785">
    <property type="entry name" value="Winged helix' DNA-binding domain"/>
    <property type="match status" value="1"/>
</dbReference>
<gene>
    <name evidence="3" type="primary">glmU_1</name>
    <name evidence="2" type="ORF">HMPREF3195_00450</name>
    <name evidence="3" type="ORF">NCTC11460_00527</name>
</gene>
<dbReference type="Proteomes" id="UP000070326">
    <property type="component" value="Unassembled WGS sequence"/>
</dbReference>
<dbReference type="Gene3D" id="3.90.550.10">
    <property type="entry name" value="Spore Coat Polysaccharide Biosynthesis Protein SpsA, Chain A"/>
    <property type="match status" value="1"/>
</dbReference>
<evidence type="ECO:0000313" key="2">
    <source>
        <dbReference type="EMBL" id="KXI13979.1"/>
    </source>
</evidence>
<accession>A0A135YX68</accession>
<dbReference type="InterPro" id="IPR029044">
    <property type="entry name" value="Nucleotide-diphossugar_trans"/>
</dbReference>
<dbReference type="PATRIC" id="fig|1261.5.peg.456"/>
<dbReference type="PANTHER" id="PTHR43777:SF1">
    <property type="entry name" value="MOLYBDENUM COFACTOR CYTIDYLYLTRANSFERASE"/>
    <property type="match status" value="1"/>
</dbReference>
<organism evidence="2 4">
    <name type="scientific">Peptostreptococcus anaerobius</name>
    <dbReference type="NCBI Taxonomy" id="1261"/>
    <lineage>
        <taxon>Bacteria</taxon>
        <taxon>Bacillati</taxon>
        <taxon>Bacillota</taxon>
        <taxon>Clostridia</taxon>
        <taxon>Peptostreptococcales</taxon>
        <taxon>Peptostreptococcaceae</taxon>
        <taxon>Peptostreptococcus</taxon>
    </lineage>
</organism>
<dbReference type="eggNOG" id="COG2068">
    <property type="taxonomic scope" value="Bacteria"/>
</dbReference>
<dbReference type="InterPro" id="IPR036388">
    <property type="entry name" value="WH-like_DNA-bd_sf"/>
</dbReference>
<dbReference type="eggNOG" id="COG2005">
    <property type="taxonomic scope" value="Bacteria"/>
</dbReference>
<dbReference type="Proteomes" id="UP000255101">
    <property type="component" value="Unassembled WGS sequence"/>
</dbReference>
<dbReference type="PANTHER" id="PTHR43777">
    <property type="entry name" value="MOLYBDENUM COFACTOR CYTIDYLYLTRANSFERASE"/>
    <property type="match status" value="1"/>
</dbReference>
<dbReference type="InterPro" id="IPR025877">
    <property type="entry name" value="MobA-like_NTP_Trfase"/>
</dbReference>
<name>A0A135YX68_9FIRM</name>
<dbReference type="CDD" id="cd04182">
    <property type="entry name" value="GT_2_like_f"/>
    <property type="match status" value="1"/>
</dbReference>
<dbReference type="EMBL" id="LSQZ01000015">
    <property type="protein sequence ID" value="KXI13979.1"/>
    <property type="molecule type" value="Genomic_DNA"/>
</dbReference>
<dbReference type="InterPro" id="IPR036390">
    <property type="entry name" value="WH_DNA-bd_sf"/>
</dbReference>
<dbReference type="SUPFAM" id="SSF53448">
    <property type="entry name" value="Nucleotide-diphospho-sugar transferases"/>
    <property type="match status" value="1"/>
</dbReference>
<feature type="domain" description="MobA-like NTP transferase" evidence="1">
    <location>
        <begin position="6"/>
        <end position="162"/>
    </location>
</feature>
<evidence type="ECO:0000313" key="5">
    <source>
        <dbReference type="Proteomes" id="UP000255101"/>
    </source>
</evidence>
<reference evidence="3 5" key="2">
    <citation type="submission" date="2018-06" db="EMBL/GenBank/DDBJ databases">
        <authorList>
            <consortium name="Pathogen Informatics"/>
            <person name="Doyle S."/>
        </authorList>
    </citation>
    <scope>NUCLEOTIDE SEQUENCE [LARGE SCALE GENOMIC DNA]</scope>
    <source>
        <strain evidence="3 5">NCTC11460</strain>
    </source>
</reference>
<evidence type="ECO:0000313" key="3">
    <source>
        <dbReference type="EMBL" id="SUB60620.1"/>
    </source>
</evidence>
<reference evidence="2 4" key="1">
    <citation type="submission" date="2016-02" db="EMBL/GenBank/DDBJ databases">
        <authorList>
            <person name="Wen L."/>
            <person name="He K."/>
            <person name="Yang H."/>
        </authorList>
    </citation>
    <scope>NUCLEOTIDE SEQUENCE [LARGE SCALE GENOMIC DNA]</scope>
    <source>
        <strain evidence="2 4">MJR8628A</strain>
    </source>
</reference>
<evidence type="ECO:0000259" key="1">
    <source>
        <dbReference type="Pfam" id="PF12804"/>
    </source>
</evidence>
<dbReference type="GO" id="GO:0016779">
    <property type="term" value="F:nucleotidyltransferase activity"/>
    <property type="evidence" value="ECO:0007669"/>
    <property type="project" value="UniProtKB-ARBA"/>
</dbReference>
<dbReference type="AlphaFoldDB" id="A0A135YX68"/>
<dbReference type="STRING" id="1261.HMPREF3195_00450"/>
<sequence length="314" mass="35260">MKKTGAVIVAAGLSSRMKAFKPSLPFGDSTVANHTITKLKKMNIDPITVVVGHRSDELKKSIFYDDIRYVKNEKYSQTQMFDSVLLGVNDVMNLCDRILIMPMDLPAILEETLKKVLSIDSELVRTTFNGQPGHPIIVSNEFAKSLVNYSGVDGLRGAMENYDSPITNVEVDDEAVYFDIDTPEEYHELIEWNYRRGNGYPVGPQVEVKLKAREVFFDETACSLLINIDLHKSIQQACSSVGISYSKGSKIIKDIERELGFPVVEKWTGGTGGGGSSLTREGIRLVENYSKLMSEMRQEMEKKYKKYFAMGLRV</sequence>